<dbReference type="eggNOG" id="COG4542">
    <property type="taxonomic scope" value="Bacteria"/>
</dbReference>
<organism evidence="1 2">
    <name type="scientific">Sagittula stellata (strain ATCC 700073 / DSM 11524 / E-37)</name>
    <dbReference type="NCBI Taxonomy" id="388399"/>
    <lineage>
        <taxon>Bacteria</taxon>
        <taxon>Pseudomonadati</taxon>
        <taxon>Pseudomonadota</taxon>
        <taxon>Alphaproteobacteria</taxon>
        <taxon>Rhodobacterales</taxon>
        <taxon>Roseobacteraceae</taxon>
        <taxon>Sagittula</taxon>
    </lineage>
</organism>
<dbReference type="Proteomes" id="UP000005713">
    <property type="component" value="Unassembled WGS sequence"/>
</dbReference>
<keyword evidence="2" id="KW-1185">Reference proteome</keyword>
<reference evidence="1 2" key="1">
    <citation type="submission" date="2006-06" db="EMBL/GenBank/DDBJ databases">
        <authorList>
            <person name="Moran M.A."/>
            <person name="Ferriera S."/>
            <person name="Johnson J."/>
            <person name="Kravitz S."/>
            <person name="Beeson K."/>
            <person name="Sutton G."/>
            <person name="Rogers Y.-H."/>
            <person name="Friedman R."/>
            <person name="Frazier M."/>
            <person name="Venter J.C."/>
        </authorList>
    </citation>
    <scope>NUCLEOTIDE SEQUENCE [LARGE SCALE GENOMIC DNA]</scope>
    <source>
        <strain evidence="1 2">E-37</strain>
    </source>
</reference>
<dbReference type="EMBL" id="AAYA01000006">
    <property type="protein sequence ID" value="EBA08324.1"/>
    <property type="molecule type" value="Genomic_DNA"/>
</dbReference>
<sequence length="257" mass="26562">MTDVAGHFGEWLQGRLGPDGPVVLVTCPCPVLRVSPAAGPALFPADSVERFCAALGTDSAHWPELACDMPPGGGAGASTAWLVAGARAVAPHATAEQIARACLSVEGACDPLMFPDPDRLLWASREGRIVERLSAPPRCEVVGGFWGAPTRTDPADHAFPEVDDLVTDWRRAVTEADLGIAAGIATASATRCDALRGPGDPMTGLARDLKALGVVRAHTGSARGLIFAPGAVPATAEPALREAGLTQVLHFTTGQRP</sequence>
<proteinExistence type="predicted"/>
<dbReference type="OrthoDB" id="7687262at2"/>
<evidence type="ECO:0000313" key="1">
    <source>
        <dbReference type="EMBL" id="EBA08324.1"/>
    </source>
</evidence>
<dbReference type="RefSeq" id="WP_005859328.1">
    <property type="nucleotide sequence ID" value="NZ_AAYA01000006.1"/>
</dbReference>
<accession>A3K460</accession>
<comment type="caution">
    <text evidence="1">The sequence shown here is derived from an EMBL/GenBank/DDBJ whole genome shotgun (WGS) entry which is preliminary data.</text>
</comment>
<protein>
    <recommendedName>
        <fullName evidence="3">Propanediol utilization protein</fullName>
    </recommendedName>
</protein>
<evidence type="ECO:0008006" key="3">
    <source>
        <dbReference type="Google" id="ProtNLM"/>
    </source>
</evidence>
<evidence type="ECO:0000313" key="2">
    <source>
        <dbReference type="Proteomes" id="UP000005713"/>
    </source>
</evidence>
<name>A3K460_SAGS3</name>
<gene>
    <name evidence="1" type="ORF">SSE37_12289</name>
</gene>
<dbReference type="AlphaFoldDB" id="A3K460"/>